<organism evidence="2 3">
    <name type="scientific">Streptomyces coelicoflavus</name>
    <dbReference type="NCBI Taxonomy" id="285562"/>
    <lineage>
        <taxon>Bacteria</taxon>
        <taxon>Bacillati</taxon>
        <taxon>Actinomycetota</taxon>
        <taxon>Actinomycetes</taxon>
        <taxon>Kitasatosporales</taxon>
        <taxon>Streptomycetaceae</taxon>
        <taxon>Streptomyces</taxon>
    </lineage>
</organism>
<protein>
    <submittedName>
        <fullName evidence="2">ABC transporter permease</fullName>
    </submittedName>
</protein>
<keyword evidence="1" id="KW-1133">Transmembrane helix</keyword>
<feature type="transmembrane region" description="Helical" evidence="1">
    <location>
        <begin position="21"/>
        <end position="40"/>
    </location>
</feature>
<feature type="transmembrane region" description="Helical" evidence="1">
    <location>
        <begin position="208"/>
        <end position="232"/>
    </location>
</feature>
<feature type="transmembrane region" description="Helical" evidence="1">
    <location>
        <begin position="167"/>
        <end position="188"/>
    </location>
</feature>
<dbReference type="AlphaFoldDB" id="A0A7K3PGF3"/>
<evidence type="ECO:0000313" key="3">
    <source>
        <dbReference type="Proteomes" id="UP000470446"/>
    </source>
</evidence>
<feature type="transmembrane region" description="Helical" evidence="1">
    <location>
        <begin position="139"/>
        <end position="160"/>
    </location>
</feature>
<dbReference type="RefSeq" id="WP_164243902.1">
    <property type="nucleotide sequence ID" value="NZ_JAAGMA010000088.1"/>
</dbReference>
<dbReference type="Proteomes" id="UP000470446">
    <property type="component" value="Unassembled WGS sequence"/>
</dbReference>
<name>A0A7K3PGF3_9ACTN</name>
<proteinExistence type="predicted"/>
<accession>A0A7K3PGF3</accession>
<evidence type="ECO:0000313" key="2">
    <source>
        <dbReference type="EMBL" id="NEB07945.1"/>
    </source>
</evidence>
<dbReference type="EMBL" id="JAAGMA010000088">
    <property type="protein sequence ID" value="NEB07945.1"/>
    <property type="molecule type" value="Genomic_DNA"/>
</dbReference>
<feature type="transmembrane region" description="Helical" evidence="1">
    <location>
        <begin position="92"/>
        <end position="119"/>
    </location>
</feature>
<reference evidence="2 3" key="1">
    <citation type="submission" date="2020-01" db="EMBL/GenBank/DDBJ databases">
        <title>Insect and environment-associated Actinomycetes.</title>
        <authorList>
            <person name="Currrie C."/>
            <person name="Chevrette M."/>
            <person name="Carlson C."/>
            <person name="Stubbendieck R."/>
            <person name="Wendt-Pienkowski E."/>
        </authorList>
    </citation>
    <scope>NUCLEOTIDE SEQUENCE [LARGE SCALE GENOMIC DNA]</scope>
    <source>
        <strain evidence="2 3">SID14163</strain>
    </source>
</reference>
<keyword evidence="1" id="KW-0472">Membrane</keyword>
<evidence type="ECO:0000256" key="1">
    <source>
        <dbReference type="SAM" id="Phobius"/>
    </source>
</evidence>
<feature type="transmembrane region" description="Helical" evidence="1">
    <location>
        <begin position="52"/>
        <end position="72"/>
    </location>
</feature>
<gene>
    <name evidence="2" type="ORF">G3I32_03485</name>
</gene>
<sequence>MSRLLRGELIKAVTTRSVLGFALGGVAFAALNALAIAAWSGTLDEVPEKEEALSALPILLLLWGLVGTAGEYRHRTAAPAALVARRHRGVVLSARITAYALTGFLLGTLTTMVSVGLALPLLSDHPGPDLTSGDVGAVVAGNLVAFVLSAVLGAALGALIRSPVLGVVVLLVVNFAVVPLLSGVWEAGVNLTPFGAAGVLSRMTHHTTLSVVSAGWVLAAWTVAVTLVAVLVERRRDLA</sequence>
<keyword evidence="1" id="KW-0812">Transmembrane</keyword>
<comment type="caution">
    <text evidence="2">The sequence shown here is derived from an EMBL/GenBank/DDBJ whole genome shotgun (WGS) entry which is preliminary data.</text>
</comment>